<evidence type="ECO:0000313" key="6">
    <source>
        <dbReference type="Proteomes" id="UP001467690"/>
    </source>
</evidence>
<organism evidence="5 6">
    <name type="scientific">Catenovulum sediminis</name>
    <dbReference type="NCBI Taxonomy" id="1740262"/>
    <lineage>
        <taxon>Bacteria</taxon>
        <taxon>Pseudomonadati</taxon>
        <taxon>Pseudomonadota</taxon>
        <taxon>Gammaproteobacteria</taxon>
        <taxon>Alteromonadales</taxon>
        <taxon>Alteromonadaceae</taxon>
        <taxon>Catenovulum</taxon>
    </lineage>
</organism>
<keyword evidence="5" id="KW-0966">Cell projection</keyword>
<keyword evidence="5" id="KW-0969">Cilium</keyword>
<dbReference type="InterPro" id="IPR032370">
    <property type="entry name" value="FlgT_N"/>
</dbReference>
<dbReference type="Proteomes" id="UP001467690">
    <property type="component" value="Unassembled WGS sequence"/>
</dbReference>
<accession>A0ABV1RH39</accession>
<sequence length="406" mass="45339">MSSIRFIHTLVLLAAFFSAFSLSVHAAWYQASASSKVINGQIDAARQNAIEEAVKQALLFSGASITSSQQVTNGLLTQDLFMVRASGVVNEIELVEEKIHRGQLSVTIRADIFADNRQCFTADYKKSAILLPLQIRNQNQAQIGGLYELGLTLGERIYKTMSQTATHLNLRDYYTNSILYASRGDKNQKSQIADANILSILAEKSDVQLIITGEITDLSMGQPNNKVAQWFTGEHAERYFEMQISIFDAFSGEKIRTFEYQSEAMWEFDVRRPVDIRSRKFWQSAYGSTITQNIAKATNEIDNALACTSAQGRIVDTKDLQLRFNLGRANNVHVGDRFKILHKASFTDKAGHSRPHFIVSRHEVEVTQVYGSSSVARSVNNQLLGNIQPGDIVRPSGNFDLNGKPY</sequence>
<dbReference type="EMBL" id="JBELOE010000185">
    <property type="protein sequence ID" value="MER2492035.1"/>
    <property type="molecule type" value="Genomic_DNA"/>
</dbReference>
<evidence type="ECO:0000259" key="3">
    <source>
        <dbReference type="Pfam" id="PF16539"/>
    </source>
</evidence>
<keyword evidence="6" id="KW-1185">Reference proteome</keyword>
<dbReference type="Pfam" id="PF16548">
    <property type="entry name" value="FlgT_N"/>
    <property type="match status" value="1"/>
</dbReference>
<dbReference type="Pfam" id="PF16539">
    <property type="entry name" value="FlgT_M"/>
    <property type="match status" value="1"/>
</dbReference>
<dbReference type="InterPro" id="IPR038165">
    <property type="entry name" value="FlgT_C_sf"/>
</dbReference>
<feature type="signal peptide" evidence="1">
    <location>
        <begin position="1"/>
        <end position="26"/>
    </location>
</feature>
<dbReference type="InterPro" id="IPR032386">
    <property type="entry name" value="FlgT_M"/>
</dbReference>
<evidence type="ECO:0000259" key="2">
    <source>
        <dbReference type="Pfam" id="PF16538"/>
    </source>
</evidence>
<feature type="chain" id="PRO_5045414213" evidence="1">
    <location>
        <begin position="27"/>
        <end position="406"/>
    </location>
</feature>
<dbReference type="RefSeq" id="WP_143871904.1">
    <property type="nucleotide sequence ID" value="NZ_CP041660.1"/>
</dbReference>
<dbReference type="Gene3D" id="3.30.1660.40">
    <property type="entry name" value="FlgT, N-terminal domain"/>
    <property type="match status" value="1"/>
</dbReference>
<evidence type="ECO:0000259" key="4">
    <source>
        <dbReference type="Pfam" id="PF16548"/>
    </source>
</evidence>
<feature type="domain" description="Flagellar assembly protein T C-terminal" evidence="2">
    <location>
        <begin position="321"/>
        <end position="393"/>
    </location>
</feature>
<keyword evidence="1" id="KW-0732">Signal</keyword>
<feature type="domain" description="Flagellar assembly protein T middle" evidence="3">
    <location>
        <begin position="118"/>
        <end position="275"/>
    </location>
</feature>
<proteinExistence type="predicted"/>
<evidence type="ECO:0000256" key="1">
    <source>
        <dbReference type="SAM" id="SignalP"/>
    </source>
</evidence>
<dbReference type="Gene3D" id="3.40.50.10610">
    <property type="entry name" value="ABC-type transport auxiliary lipoprotein component"/>
    <property type="match status" value="1"/>
</dbReference>
<protein>
    <submittedName>
        <fullName evidence="5">Flagellar assembly protein T N-terminal domain-containing protein</fullName>
    </submittedName>
</protein>
<feature type="domain" description="Flagellar assembly protein T N-terminal" evidence="4">
    <location>
        <begin position="27"/>
        <end position="113"/>
    </location>
</feature>
<dbReference type="InterPro" id="IPR038180">
    <property type="entry name" value="FlgT_N_sf"/>
</dbReference>
<gene>
    <name evidence="5" type="ORF">ABS311_09090</name>
</gene>
<name>A0ABV1RH39_9ALTE</name>
<dbReference type="Pfam" id="PF16538">
    <property type="entry name" value="FlgT_C"/>
    <property type="match status" value="1"/>
</dbReference>
<keyword evidence="5" id="KW-0282">Flagellum</keyword>
<comment type="caution">
    <text evidence="5">The sequence shown here is derived from an EMBL/GenBank/DDBJ whole genome shotgun (WGS) entry which is preliminary data.</text>
</comment>
<dbReference type="Gene3D" id="2.40.10.410">
    <property type="entry name" value="FlgT, C-terminal domain"/>
    <property type="match status" value="1"/>
</dbReference>
<reference evidence="5 6" key="1">
    <citation type="submission" date="2024-06" db="EMBL/GenBank/DDBJ databases">
        <authorList>
            <person name="Chen R.Y."/>
        </authorList>
    </citation>
    <scope>NUCLEOTIDE SEQUENCE [LARGE SCALE GENOMIC DNA]</scope>
    <source>
        <strain evidence="5 6">D2</strain>
    </source>
</reference>
<evidence type="ECO:0000313" key="5">
    <source>
        <dbReference type="EMBL" id="MER2492035.1"/>
    </source>
</evidence>
<dbReference type="InterPro" id="IPR032388">
    <property type="entry name" value="FlgT_C"/>
</dbReference>